<evidence type="ECO:0000313" key="3">
    <source>
        <dbReference type="Proteomes" id="UP001139365"/>
    </source>
</evidence>
<organism evidence="2 3">
    <name type="scientific">Candidatus Colimorpha enterica</name>
    <dbReference type="NCBI Taxonomy" id="3083063"/>
    <lineage>
        <taxon>Bacteria</taxon>
        <taxon>Pseudomonadati</taxon>
        <taxon>Bacteroidota</taxon>
        <taxon>Bacteroidia</taxon>
        <taxon>Bacteroidales</taxon>
        <taxon>Candidatus Colimorpha</taxon>
    </lineage>
</organism>
<name>A0AAE3FI41_9BACT</name>
<dbReference type="PRINTS" id="PR00080">
    <property type="entry name" value="SDRFAMILY"/>
</dbReference>
<reference evidence="2 3" key="1">
    <citation type="submission" date="2022-03" db="EMBL/GenBank/DDBJ databases">
        <title>Metagenome-assembled genomes from swine fecal metagenomes.</title>
        <authorList>
            <person name="Holman D.B."/>
            <person name="Kommadath A."/>
        </authorList>
    </citation>
    <scope>NUCLEOTIDE SEQUENCE [LARGE SCALE GENOMIC DNA]</scope>
    <source>
        <strain evidence="2">SUG147</strain>
    </source>
</reference>
<dbReference type="FunFam" id="3.40.50.720:FF:000084">
    <property type="entry name" value="Short-chain dehydrogenase reductase"/>
    <property type="match status" value="1"/>
</dbReference>
<evidence type="ECO:0000313" key="2">
    <source>
        <dbReference type="EMBL" id="MCI5754928.1"/>
    </source>
</evidence>
<comment type="similarity">
    <text evidence="1">Belongs to the short-chain dehydrogenases/reductases (SDR) family.</text>
</comment>
<sequence length="247" mass="26254">MKTVMITGCNGGIGKASVRRFLSEGWHVVGMDVADAQAENAGDPAFTYVKGDLSKKESRENFIAAALAVSGKIDALVNVAGVAPRVRNDILEMTEESYDFVMGINTKGTLFLTQAVAKHMIGNDADGGVRGYICNISSMSAYVSSTSRGEYCISKAGVSMITALFADRLAGEGIMVNEIRPGIIRTGMTATVQAKYDALIDGGLLPIKRWGEPEDVADAVYVLCSGVLPYVTGQSVDVDGGYHIRRL</sequence>
<dbReference type="EMBL" id="JALEMU010000024">
    <property type="protein sequence ID" value="MCI5754928.1"/>
    <property type="molecule type" value="Genomic_DNA"/>
</dbReference>
<comment type="caution">
    <text evidence="2">The sequence shown here is derived from an EMBL/GenBank/DDBJ whole genome shotgun (WGS) entry which is preliminary data.</text>
</comment>
<dbReference type="Proteomes" id="UP001139365">
    <property type="component" value="Unassembled WGS sequence"/>
</dbReference>
<accession>A0AAE3FI41</accession>
<dbReference type="InterPro" id="IPR002347">
    <property type="entry name" value="SDR_fam"/>
</dbReference>
<dbReference type="PANTHER" id="PTHR42760">
    <property type="entry name" value="SHORT-CHAIN DEHYDROGENASES/REDUCTASES FAMILY MEMBER"/>
    <property type="match status" value="1"/>
</dbReference>
<dbReference type="PROSITE" id="PS00061">
    <property type="entry name" value="ADH_SHORT"/>
    <property type="match status" value="1"/>
</dbReference>
<dbReference type="Gene3D" id="3.40.50.720">
    <property type="entry name" value="NAD(P)-binding Rossmann-like Domain"/>
    <property type="match status" value="1"/>
</dbReference>
<evidence type="ECO:0000256" key="1">
    <source>
        <dbReference type="ARBA" id="ARBA00006484"/>
    </source>
</evidence>
<dbReference type="InterPro" id="IPR036291">
    <property type="entry name" value="NAD(P)-bd_dom_sf"/>
</dbReference>
<dbReference type="NCBIfam" id="NF009386">
    <property type="entry name" value="PRK12745.1"/>
    <property type="match status" value="1"/>
</dbReference>
<dbReference type="SUPFAM" id="SSF51735">
    <property type="entry name" value="NAD(P)-binding Rossmann-fold domains"/>
    <property type="match status" value="1"/>
</dbReference>
<gene>
    <name evidence="2" type="ORF">MR241_01385</name>
</gene>
<dbReference type="PRINTS" id="PR00081">
    <property type="entry name" value="GDHRDH"/>
</dbReference>
<dbReference type="InterPro" id="IPR020904">
    <property type="entry name" value="Sc_DH/Rdtase_CS"/>
</dbReference>
<dbReference type="AlphaFoldDB" id="A0AAE3FI41"/>
<dbReference type="Pfam" id="PF13561">
    <property type="entry name" value="adh_short_C2"/>
    <property type="match status" value="1"/>
</dbReference>
<protein>
    <submittedName>
        <fullName evidence="2">3-ketoacyl-ACP reductase</fullName>
    </submittedName>
</protein>
<proteinExistence type="inferred from homology"/>
<dbReference type="GO" id="GO:0016616">
    <property type="term" value="F:oxidoreductase activity, acting on the CH-OH group of donors, NAD or NADP as acceptor"/>
    <property type="evidence" value="ECO:0007669"/>
    <property type="project" value="TreeGrafter"/>
</dbReference>